<feature type="compositionally biased region" description="Low complexity" evidence="1">
    <location>
        <begin position="35"/>
        <end position="52"/>
    </location>
</feature>
<feature type="signal peptide" evidence="2">
    <location>
        <begin position="1"/>
        <end position="15"/>
    </location>
</feature>
<feature type="region of interest" description="Disordered" evidence="1">
    <location>
        <begin position="30"/>
        <end position="59"/>
    </location>
</feature>
<evidence type="ECO:0000256" key="2">
    <source>
        <dbReference type="SAM" id="SignalP"/>
    </source>
</evidence>
<evidence type="ECO:0000256" key="1">
    <source>
        <dbReference type="SAM" id="MobiDB-lite"/>
    </source>
</evidence>
<evidence type="ECO:0000313" key="3">
    <source>
        <dbReference type="EMBL" id="PHQ52928.1"/>
    </source>
</evidence>
<accession>A0A2G1XNW7</accession>
<dbReference type="Proteomes" id="UP000222531">
    <property type="component" value="Unassembled WGS sequence"/>
</dbReference>
<reference evidence="3 4" key="1">
    <citation type="journal article" date="2017" name="Biochemistry">
        <title>Identification of the Biosynthetic Pathway for the Antibiotic Bicyclomycin.</title>
        <authorList>
            <person name="Patteson J."/>
            <person name="Cai W."/>
            <person name="Johnson R.A."/>
            <person name="Santa Maria K."/>
            <person name="Li B."/>
        </authorList>
    </citation>
    <scope>NUCLEOTIDE SEQUENCE [LARGE SCALE GENOMIC DNA]</scope>
    <source>
        <strain evidence="3 4">ATCC 21532</strain>
    </source>
</reference>
<keyword evidence="4" id="KW-1185">Reference proteome</keyword>
<evidence type="ECO:0008006" key="5">
    <source>
        <dbReference type="Google" id="ProtNLM"/>
    </source>
</evidence>
<name>A0A2G1XNW7_STRCJ</name>
<proteinExistence type="predicted"/>
<dbReference type="AlphaFoldDB" id="A0A2G1XNW7"/>
<comment type="caution">
    <text evidence="3">The sequence shown here is derived from an EMBL/GenBank/DDBJ whole genome shotgun (WGS) entry which is preliminary data.</text>
</comment>
<gene>
    <name evidence="3" type="ORF">BLA24_05090</name>
</gene>
<protein>
    <recommendedName>
        <fullName evidence="5">RdlA protein</fullName>
    </recommendedName>
</protein>
<keyword evidence="2" id="KW-0732">Signal</keyword>
<feature type="chain" id="PRO_5044381082" description="RdlA protein" evidence="2">
    <location>
        <begin position="16"/>
        <end position="79"/>
    </location>
</feature>
<organism evidence="3 4">
    <name type="scientific">Streptomyces cinnamoneus</name>
    <name type="common">Streptoverticillium cinnamoneum</name>
    <dbReference type="NCBI Taxonomy" id="53446"/>
    <lineage>
        <taxon>Bacteria</taxon>
        <taxon>Bacillati</taxon>
        <taxon>Actinomycetota</taxon>
        <taxon>Actinomycetes</taxon>
        <taxon>Kitasatosporales</taxon>
        <taxon>Streptomycetaceae</taxon>
        <taxon>Streptomyces</taxon>
        <taxon>Streptomyces cinnamoneus group</taxon>
    </lineage>
</organism>
<sequence>MTGACALAAAAPASANFIGDNMALAQIASQQTGVNSGNQQSTSNHGSNNGNTAQQGVSDNQDVDVIKNIAGFNNPVAIF</sequence>
<evidence type="ECO:0000313" key="4">
    <source>
        <dbReference type="Proteomes" id="UP000222531"/>
    </source>
</evidence>
<dbReference type="EMBL" id="NHZO01000070">
    <property type="protein sequence ID" value="PHQ52928.1"/>
    <property type="molecule type" value="Genomic_DNA"/>
</dbReference>